<dbReference type="AlphaFoldDB" id="A0A8H2M4L3"/>
<reference evidence="2 3" key="1">
    <citation type="submission" date="2019-02" db="EMBL/GenBank/DDBJ databases">
        <authorList>
            <consortium name="Pathogen Informatics"/>
        </authorList>
    </citation>
    <scope>NUCLEOTIDE SEQUENCE [LARGE SCALE GENOMIC DNA]</scope>
    <source>
        <strain evidence="2 3">3012STDY7089603</strain>
    </source>
</reference>
<dbReference type="EMBL" id="CAACYI010000001">
    <property type="protein sequence ID" value="VFB16457.1"/>
    <property type="molecule type" value="Genomic_DNA"/>
</dbReference>
<keyword evidence="1" id="KW-1133">Transmembrane helix</keyword>
<accession>A0A8H2M4L3</accession>
<evidence type="ECO:0000313" key="3">
    <source>
        <dbReference type="Proteomes" id="UP000377798"/>
    </source>
</evidence>
<sequence length="179" mass="20572">MKDNGNVIYRKKGFTLLEMVLVLAILSLVAGVIYNFIWSSLNQSKKLVDHIESNENVYYAINFIEDEFLSAQEIWKISIGGRSRYLVCHFQDGGSKYKGHYVFYSLNRLGQLVRVAWKANYKTYEDYKPVDSLGKNVLCKGIKSFEITEEARQFRIRIGTNEGKNVERVLAKRCPVKGG</sequence>
<gene>
    <name evidence="2" type="ORF">NCTC13150_00984</name>
</gene>
<dbReference type="NCBIfam" id="TIGR02532">
    <property type="entry name" value="IV_pilin_GFxxxE"/>
    <property type="match status" value="1"/>
</dbReference>
<comment type="caution">
    <text evidence="2">The sequence shown here is derived from an EMBL/GenBank/DDBJ whole genome shotgun (WGS) entry which is preliminary data.</text>
</comment>
<organism evidence="2 3">
    <name type="scientific">Urinicoccus massiliensis</name>
    <dbReference type="NCBI Taxonomy" id="1723382"/>
    <lineage>
        <taxon>Bacteria</taxon>
        <taxon>Bacillati</taxon>
        <taxon>Bacillota</taxon>
        <taxon>Tissierellia</taxon>
        <taxon>Tissierellales</taxon>
        <taxon>Peptoniphilaceae</taxon>
        <taxon>Urinicoccus</taxon>
    </lineage>
</organism>
<dbReference type="InterPro" id="IPR012902">
    <property type="entry name" value="N_methyl_site"/>
</dbReference>
<dbReference type="Pfam" id="PF07963">
    <property type="entry name" value="N_methyl"/>
    <property type="match status" value="1"/>
</dbReference>
<keyword evidence="3" id="KW-1185">Reference proteome</keyword>
<dbReference type="PROSITE" id="PS00409">
    <property type="entry name" value="PROKAR_NTER_METHYL"/>
    <property type="match status" value="1"/>
</dbReference>
<proteinExistence type="predicted"/>
<evidence type="ECO:0000313" key="2">
    <source>
        <dbReference type="EMBL" id="VFB16457.1"/>
    </source>
</evidence>
<dbReference type="Proteomes" id="UP000377798">
    <property type="component" value="Unassembled WGS sequence"/>
</dbReference>
<keyword evidence="1" id="KW-0812">Transmembrane</keyword>
<dbReference type="RefSeq" id="WP_131749067.1">
    <property type="nucleotide sequence ID" value="NZ_CAACYI010000001.1"/>
</dbReference>
<evidence type="ECO:0000256" key="1">
    <source>
        <dbReference type="SAM" id="Phobius"/>
    </source>
</evidence>
<feature type="transmembrane region" description="Helical" evidence="1">
    <location>
        <begin position="20"/>
        <end position="37"/>
    </location>
</feature>
<protein>
    <submittedName>
        <fullName evidence="2">Type II secretory pathway, component PulJ</fullName>
    </submittedName>
</protein>
<keyword evidence="1" id="KW-0472">Membrane</keyword>
<name>A0A8H2M4L3_9FIRM</name>